<dbReference type="InterPro" id="IPR004275">
    <property type="entry name" value="Frog_antimicrobial_propeptide"/>
</dbReference>
<dbReference type="GO" id="GO:0005576">
    <property type="term" value="C:extracellular region"/>
    <property type="evidence" value="ECO:0007669"/>
    <property type="project" value="UniProtKB-SubCell"/>
</dbReference>
<comment type="subcellular location">
    <subcellularLocation>
        <location evidence="1">Secreted</location>
    </subcellularLocation>
</comment>
<evidence type="ECO:0000256" key="2">
    <source>
        <dbReference type="ARBA" id="ARBA00022525"/>
    </source>
</evidence>
<keyword evidence="2" id="KW-0964">Secreted</keyword>
<evidence type="ECO:0000256" key="1">
    <source>
        <dbReference type="ARBA" id="ARBA00004613"/>
    </source>
</evidence>
<evidence type="ECO:0000256" key="4">
    <source>
        <dbReference type="ARBA" id="ARBA00022729"/>
    </source>
</evidence>
<dbReference type="AlphaFoldDB" id="A0A0A0R814"/>
<proteinExistence type="evidence at transcript level"/>
<organism evidence="7">
    <name type="scientific">Amolops wuyiensis</name>
    <name type="common">Wuyi torrent frog</name>
    <name type="synonym">Staurois wuyiensis</name>
    <dbReference type="NCBI Taxonomy" id="120494"/>
    <lineage>
        <taxon>Eukaryota</taxon>
        <taxon>Metazoa</taxon>
        <taxon>Chordata</taxon>
        <taxon>Craniata</taxon>
        <taxon>Vertebrata</taxon>
        <taxon>Euteleostomi</taxon>
        <taxon>Amphibia</taxon>
        <taxon>Batrachia</taxon>
        <taxon>Anura</taxon>
        <taxon>Neobatrachia</taxon>
        <taxon>Ranoidea</taxon>
        <taxon>Ranidae</taxon>
        <taxon>Amolops</taxon>
    </lineage>
</organism>
<evidence type="ECO:0000259" key="6">
    <source>
        <dbReference type="Pfam" id="PF03032"/>
    </source>
</evidence>
<reference evidence="7" key="1">
    <citation type="submission" date="2013-12" db="EMBL/GenBank/DDBJ databases">
        <title>Amolops wuyiensis.</title>
        <authorList>
            <person name="Wang H."/>
            <person name="Liu J."/>
        </authorList>
    </citation>
    <scope>NUCLEOTIDE SEQUENCE</scope>
    <source>
        <strain evidence="7">Wy20131111</strain>
    </source>
</reference>
<accession>A0A0A0R814</accession>
<feature type="chain" id="PRO_5001976468" evidence="5">
    <location>
        <begin position="23"/>
        <end position="62"/>
    </location>
</feature>
<name>A0A0A0R814_AMOWU</name>
<evidence type="ECO:0000256" key="5">
    <source>
        <dbReference type="SAM" id="SignalP"/>
    </source>
</evidence>
<dbReference type="EMBL" id="KF922294">
    <property type="protein sequence ID" value="AIU99943.1"/>
    <property type="molecule type" value="mRNA"/>
</dbReference>
<dbReference type="Pfam" id="PF03032">
    <property type="entry name" value="FSAP_sig_propep"/>
    <property type="match status" value="1"/>
</dbReference>
<evidence type="ECO:0000313" key="7">
    <source>
        <dbReference type="EMBL" id="AIU99943.1"/>
    </source>
</evidence>
<evidence type="ECO:0000256" key="3">
    <source>
        <dbReference type="ARBA" id="ARBA00022685"/>
    </source>
</evidence>
<protein>
    <submittedName>
        <fullName evidence="7">Temporin-WY1</fullName>
    </submittedName>
</protein>
<feature type="signal peptide" evidence="5">
    <location>
        <begin position="1"/>
        <end position="22"/>
    </location>
</feature>
<keyword evidence="3" id="KW-0165">Cleavage on pair of basic residues</keyword>
<sequence>MFTFKKSLLLLFFLGTINLSLCEQERDADEEERRDDPEERDVEVEKRFLPFLASLASKILGK</sequence>
<keyword evidence="4 5" id="KW-0732">Signal</keyword>
<feature type="domain" description="Frog antimicrobial peptide propeptide" evidence="6">
    <location>
        <begin position="2"/>
        <end position="46"/>
    </location>
</feature>